<dbReference type="EMBL" id="CAKKLH010000341">
    <property type="protein sequence ID" value="CAH0113562.1"/>
    <property type="molecule type" value="Genomic_DNA"/>
</dbReference>
<feature type="transmembrane region" description="Helical" evidence="1">
    <location>
        <begin position="139"/>
        <end position="162"/>
    </location>
</feature>
<sequence>MSNKRQKMLDESDSVEKEISTKCGVKIIFPVQKLRPIGEFTVSSLDKEFIELLDCLKQERINDIELLLKCSKDLRETTENIIESLQNLIKARYQALDEKFLSVTSEFDKELDFARTLEQECNSENAMENVSGFSHLQPFCFFLFAPILSFAALSAFLAITFFSESL</sequence>
<evidence type="ECO:0000313" key="3">
    <source>
        <dbReference type="Proteomes" id="UP000789390"/>
    </source>
</evidence>
<dbReference type="AlphaFoldDB" id="A0A8J2S2B8"/>
<reference evidence="2" key="1">
    <citation type="submission" date="2021-11" db="EMBL/GenBank/DDBJ databases">
        <authorList>
            <person name="Schell T."/>
        </authorList>
    </citation>
    <scope>NUCLEOTIDE SEQUENCE</scope>
    <source>
        <strain evidence="2">M5</strain>
    </source>
</reference>
<organism evidence="2 3">
    <name type="scientific">Daphnia galeata</name>
    <dbReference type="NCBI Taxonomy" id="27404"/>
    <lineage>
        <taxon>Eukaryota</taxon>
        <taxon>Metazoa</taxon>
        <taxon>Ecdysozoa</taxon>
        <taxon>Arthropoda</taxon>
        <taxon>Crustacea</taxon>
        <taxon>Branchiopoda</taxon>
        <taxon>Diplostraca</taxon>
        <taxon>Cladocera</taxon>
        <taxon>Anomopoda</taxon>
        <taxon>Daphniidae</taxon>
        <taxon>Daphnia</taxon>
    </lineage>
</organism>
<name>A0A8J2S2B8_9CRUS</name>
<evidence type="ECO:0000256" key="1">
    <source>
        <dbReference type="SAM" id="Phobius"/>
    </source>
</evidence>
<keyword evidence="3" id="KW-1185">Reference proteome</keyword>
<proteinExistence type="predicted"/>
<keyword evidence="1" id="KW-0812">Transmembrane</keyword>
<keyword evidence="1" id="KW-1133">Transmembrane helix</keyword>
<comment type="caution">
    <text evidence="2">The sequence shown here is derived from an EMBL/GenBank/DDBJ whole genome shotgun (WGS) entry which is preliminary data.</text>
</comment>
<accession>A0A8J2S2B8</accession>
<protein>
    <submittedName>
        <fullName evidence="2">Uncharacterized protein</fullName>
    </submittedName>
</protein>
<dbReference type="Proteomes" id="UP000789390">
    <property type="component" value="Unassembled WGS sequence"/>
</dbReference>
<gene>
    <name evidence="2" type="ORF">DGAL_LOCUS17459</name>
</gene>
<keyword evidence="1" id="KW-0472">Membrane</keyword>
<evidence type="ECO:0000313" key="2">
    <source>
        <dbReference type="EMBL" id="CAH0113562.1"/>
    </source>
</evidence>